<evidence type="ECO:0000313" key="4">
    <source>
        <dbReference type="EMBL" id="KAH0850953.1"/>
    </source>
</evidence>
<comment type="caution">
    <text evidence="4">The sequence shown here is derived from an EMBL/GenBank/DDBJ whole genome shotgun (WGS) entry which is preliminary data.</text>
</comment>
<proteinExistence type="predicted"/>
<dbReference type="PANTHER" id="PTHR48009:SF4">
    <property type="entry name" value="LEUCINE-RICH REPEAT (LRR) FAMILY PROTEIN"/>
    <property type="match status" value="1"/>
</dbReference>
<dbReference type="Pfam" id="PF00560">
    <property type="entry name" value="LRR_1"/>
    <property type="match status" value="1"/>
</dbReference>
<dbReference type="Proteomes" id="UP000824890">
    <property type="component" value="Unassembled WGS sequence"/>
</dbReference>
<dbReference type="InterPro" id="IPR053213">
    <property type="entry name" value="RLP29"/>
</dbReference>
<dbReference type="InterPro" id="IPR001611">
    <property type="entry name" value="Leu-rich_rpt"/>
</dbReference>
<protein>
    <recommendedName>
        <fullName evidence="3">Leucine-rich repeat-containing N-terminal plant-type domain-containing protein</fullName>
    </recommendedName>
</protein>
<keyword evidence="2" id="KW-0677">Repeat</keyword>
<evidence type="ECO:0000256" key="1">
    <source>
        <dbReference type="ARBA" id="ARBA00022614"/>
    </source>
</evidence>
<dbReference type="InterPro" id="IPR013210">
    <property type="entry name" value="LRR_N_plant-typ"/>
</dbReference>
<dbReference type="Pfam" id="PF08263">
    <property type="entry name" value="LRRNT_2"/>
    <property type="match status" value="1"/>
</dbReference>
<feature type="domain" description="Leucine-rich repeat-containing N-terminal plant-type" evidence="3">
    <location>
        <begin position="117"/>
        <end position="155"/>
    </location>
</feature>
<evidence type="ECO:0000259" key="3">
    <source>
        <dbReference type="Pfam" id="PF08263"/>
    </source>
</evidence>
<organism evidence="4 5">
    <name type="scientific">Brassica napus</name>
    <name type="common">Rape</name>
    <dbReference type="NCBI Taxonomy" id="3708"/>
    <lineage>
        <taxon>Eukaryota</taxon>
        <taxon>Viridiplantae</taxon>
        <taxon>Streptophyta</taxon>
        <taxon>Embryophyta</taxon>
        <taxon>Tracheophyta</taxon>
        <taxon>Spermatophyta</taxon>
        <taxon>Magnoliopsida</taxon>
        <taxon>eudicotyledons</taxon>
        <taxon>Gunneridae</taxon>
        <taxon>Pentapetalae</taxon>
        <taxon>rosids</taxon>
        <taxon>malvids</taxon>
        <taxon>Brassicales</taxon>
        <taxon>Brassicaceae</taxon>
        <taxon>Brassiceae</taxon>
        <taxon>Brassica</taxon>
    </lineage>
</organism>
<gene>
    <name evidence="4" type="ORF">HID58_090299</name>
</gene>
<dbReference type="EMBL" id="JAGKQM010001876">
    <property type="protein sequence ID" value="KAH0850953.1"/>
    <property type="molecule type" value="Genomic_DNA"/>
</dbReference>
<dbReference type="SUPFAM" id="SSF52058">
    <property type="entry name" value="L domain-like"/>
    <property type="match status" value="1"/>
</dbReference>
<reference evidence="4 5" key="1">
    <citation type="submission" date="2021-05" db="EMBL/GenBank/DDBJ databases">
        <title>Genome Assembly of Synthetic Allotetraploid Brassica napus Reveals Homoeologous Exchanges between Subgenomes.</title>
        <authorList>
            <person name="Davis J.T."/>
        </authorList>
    </citation>
    <scope>NUCLEOTIDE SEQUENCE [LARGE SCALE GENOMIC DNA]</scope>
    <source>
        <strain evidence="5">cv. Da-Ae</strain>
        <tissue evidence="4">Seedling</tissue>
    </source>
</reference>
<keyword evidence="5" id="KW-1185">Reference proteome</keyword>
<dbReference type="Gene3D" id="3.80.10.10">
    <property type="entry name" value="Ribonuclease Inhibitor"/>
    <property type="match status" value="1"/>
</dbReference>
<evidence type="ECO:0000313" key="5">
    <source>
        <dbReference type="Proteomes" id="UP000824890"/>
    </source>
</evidence>
<dbReference type="InterPro" id="IPR032675">
    <property type="entry name" value="LRR_dom_sf"/>
</dbReference>
<accession>A0ABQ7X577</accession>
<sequence>MASLSDEIFDVIGELILMKEESKEDEEHVRGLEKTLIEYLDENKIILDSQHFEAIRHLNIDRLIESQLKIIDNCIEENNKLIEAMKVCPGEDCPCSCHSDWLRTVSFSLYPKSNPVDILSLLAISKSLHNLSGSNFFHSWNFTSDPCGFAGVYCDGDKSRFTRIKDLRFLAISQNFISGEIPASLGEVHRLRTFDLSYNQLAGTISPSIGSLPELSNLILRHNHLTRSIPPFLSQSLTRIDLKRNSLTDSISPSVVEIFITRLEPINRTDIGCGDFTSRWRDHRRRSFDGCSCVLTEIAAAGFGFVIEENEKVLRYVE</sequence>
<name>A0ABQ7X577_BRANA</name>
<dbReference type="PANTHER" id="PTHR48009">
    <property type="entry name" value="LEUCINE-RICH REPEAT (LRR) FAMILY PROTEIN"/>
    <property type="match status" value="1"/>
</dbReference>
<evidence type="ECO:0000256" key="2">
    <source>
        <dbReference type="ARBA" id="ARBA00022737"/>
    </source>
</evidence>
<keyword evidence="1" id="KW-0433">Leucine-rich repeat</keyword>